<dbReference type="SMART" id="SM00248">
    <property type="entry name" value="ANK"/>
    <property type="match status" value="2"/>
</dbReference>
<organism evidence="5 6">
    <name type="scientific">Penicillium egyptiacum</name>
    <dbReference type="NCBI Taxonomy" id="1303716"/>
    <lineage>
        <taxon>Eukaryota</taxon>
        <taxon>Fungi</taxon>
        <taxon>Dikarya</taxon>
        <taxon>Ascomycota</taxon>
        <taxon>Pezizomycotina</taxon>
        <taxon>Eurotiomycetes</taxon>
        <taxon>Eurotiomycetidae</taxon>
        <taxon>Eurotiales</taxon>
        <taxon>Aspergillaceae</taxon>
        <taxon>Penicillium</taxon>
    </lineage>
</organism>
<dbReference type="SUPFAM" id="SSF48403">
    <property type="entry name" value="Ankyrin repeat"/>
    <property type="match status" value="1"/>
</dbReference>
<gene>
    <name evidence="5" type="ORF">PEGY_LOCUS390</name>
</gene>
<keyword evidence="2" id="KW-0677">Repeat</keyword>
<evidence type="ECO:0000256" key="3">
    <source>
        <dbReference type="ARBA" id="ARBA00038386"/>
    </source>
</evidence>
<evidence type="ECO:0000313" key="5">
    <source>
        <dbReference type="EMBL" id="CAG8884527.1"/>
    </source>
</evidence>
<evidence type="ECO:0000256" key="1">
    <source>
        <dbReference type="ARBA" id="ARBA00022473"/>
    </source>
</evidence>
<dbReference type="GO" id="GO:0019208">
    <property type="term" value="F:phosphatase regulator activity"/>
    <property type="evidence" value="ECO:0007669"/>
    <property type="project" value="TreeGrafter"/>
</dbReference>
<comment type="caution">
    <text evidence="5">The sequence shown here is derived from an EMBL/GenBank/DDBJ whole genome shotgun (WGS) entry which is preliminary data.</text>
</comment>
<dbReference type="AlphaFoldDB" id="A0A9W4K1A3"/>
<dbReference type="GO" id="GO:0004857">
    <property type="term" value="F:enzyme inhibitor activity"/>
    <property type="evidence" value="ECO:0007669"/>
    <property type="project" value="TreeGrafter"/>
</dbReference>
<feature type="non-terminal residue" evidence="5">
    <location>
        <position position="1"/>
    </location>
</feature>
<feature type="non-terminal residue" evidence="5">
    <location>
        <position position="59"/>
    </location>
</feature>
<dbReference type="Pfam" id="PF12796">
    <property type="entry name" value="Ank_2"/>
    <property type="match status" value="1"/>
</dbReference>
<keyword evidence="4" id="KW-0040">ANK repeat</keyword>
<accession>A0A9W4K1A3</accession>
<dbReference type="InterPro" id="IPR036770">
    <property type="entry name" value="Ankyrin_rpt-contain_sf"/>
</dbReference>
<evidence type="ECO:0000256" key="4">
    <source>
        <dbReference type="PROSITE-ProRule" id="PRU00023"/>
    </source>
</evidence>
<proteinExistence type="inferred from homology"/>
<dbReference type="Gene3D" id="1.25.40.20">
    <property type="entry name" value="Ankyrin repeat-containing domain"/>
    <property type="match status" value="1"/>
</dbReference>
<feature type="repeat" description="ANK" evidence="4">
    <location>
        <begin position="1"/>
        <end position="26"/>
    </location>
</feature>
<dbReference type="GO" id="GO:0005737">
    <property type="term" value="C:cytoplasm"/>
    <property type="evidence" value="ECO:0007669"/>
    <property type="project" value="TreeGrafter"/>
</dbReference>
<dbReference type="PANTHER" id="PTHR24179:SF21">
    <property type="entry name" value="MYOSIN BINDING SUBUNIT, ISOFORM O"/>
    <property type="match status" value="1"/>
</dbReference>
<sequence length="59" mass="6402">NASVNGDPKIVRLLLDHGANVDCQNKNGWTPINAAADEGFLEIVELLIKKGADFEIPTR</sequence>
<name>A0A9W4K1A3_9EURO</name>
<evidence type="ECO:0000256" key="2">
    <source>
        <dbReference type="ARBA" id="ARBA00022737"/>
    </source>
</evidence>
<dbReference type="EMBL" id="CAJVRC010000664">
    <property type="protein sequence ID" value="CAG8884527.1"/>
    <property type="molecule type" value="Genomic_DNA"/>
</dbReference>
<dbReference type="InterPro" id="IPR051226">
    <property type="entry name" value="PP1_Regulatory_Subunit"/>
</dbReference>
<comment type="similarity">
    <text evidence="3">Belongs to the NRARP family.</text>
</comment>
<reference evidence="5" key="1">
    <citation type="submission" date="2021-07" db="EMBL/GenBank/DDBJ databases">
        <authorList>
            <person name="Branca A.L. A."/>
        </authorList>
    </citation>
    <scope>NUCLEOTIDE SEQUENCE</scope>
</reference>
<dbReference type="PANTHER" id="PTHR24179">
    <property type="entry name" value="PROTEIN PHOSPHATASE 1 REGULATORY SUBUNIT 12"/>
    <property type="match status" value="1"/>
</dbReference>
<evidence type="ECO:0008006" key="7">
    <source>
        <dbReference type="Google" id="ProtNLM"/>
    </source>
</evidence>
<dbReference type="OrthoDB" id="539213at2759"/>
<dbReference type="InterPro" id="IPR002110">
    <property type="entry name" value="Ankyrin_rpt"/>
</dbReference>
<keyword evidence="1" id="KW-0217">Developmental protein</keyword>
<evidence type="ECO:0000313" key="6">
    <source>
        <dbReference type="Proteomes" id="UP001154252"/>
    </source>
</evidence>
<dbReference type="PROSITE" id="PS50088">
    <property type="entry name" value="ANK_REPEAT"/>
    <property type="match status" value="2"/>
</dbReference>
<keyword evidence="6" id="KW-1185">Reference proteome</keyword>
<feature type="repeat" description="ANK" evidence="4">
    <location>
        <begin position="27"/>
        <end position="59"/>
    </location>
</feature>
<dbReference type="PROSITE" id="PS50297">
    <property type="entry name" value="ANK_REP_REGION"/>
    <property type="match status" value="1"/>
</dbReference>
<protein>
    <recommendedName>
        <fullName evidence="7">Ankyrin repeat protein</fullName>
    </recommendedName>
</protein>
<dbReference type="Proteomes" id="UP001154252">
    <property type="component" value="Unassembled WGS sequence"/>
</dbReference>